<keyword evidence="21" id="KW-1185">Reference proteome</keyword>
<feature type="domain" description="SH3" evidence="17">
    <location>
        <begin position="545"/>
        <end position="606"/>
    </location>
</feature>
<keyword evidence="10" id="KW-0446">Lipid-binding</keyword>
<dbReference type="Gene3D" id="2.30.30.40">
    <property type="entry name" value="SH3 Domains"/>
    <property type="match status" value="1"/>
</dbReference>
<dbReference type="InterPro" id="IPR011072">
    <property type="entry name" value="HR1_rho-bd"/>
</dbReference>
<dbReference type="InterPro" id="IPR001452">
    <property type="entry name" value="SH3_domain"/>
</dbReference>
<organism evidence="20 21">
    <name type="scientific">Chaetorhynchus papuensis</name>
    <name type="common">pygmy drongo</name>
    <dbReference type="NCBI Taxonomy" id="254446"/>
    <lineage>
        <taxon>Eukaryota</taxon>
        <taxon>Metazoa</taxon>
        <taxon>Chordata</taxon>
        <taxon>Craniata</taxon>
        <taxon>Vertebrata</taxon>
        <taxon>Euteleostomi</taxon>
        <taxon>Archelosauria</taxon>
        <taxon>Archosauria</taxon>
        <taxon>Dinosauria</taxon>
        <taxon>Saurischia</taxon>
        <taxon>Theropoda</taxon>
        <taxon>Coelurosauria</taxon>
        <taxon>Aves</taxon>
        <taxon>Neognathae</taxon>
        <taxon>Neoaves</taxon>
        <taxon>Telluraves</taxon>
        <taxon>Australaves</taxon>
        <taxon>Passeriformes</taxon>
        <taxon>Rhipiduridae</taxon>
        <taxon>Chaetorhynchus</taxon>
    </lineage>
</organism>
<evidence type="ECO:0000256" key="5">
    <source>
        <dbReference type="ARBA" id="ARBA00022443"/>
    </source>
</evidence>
<dbReference type="SMART" id="SM00055">
    <property type="entry name" value="FCH"/>
    <property type="match status" value="1"/>
</dbReference>
<evidence type="ECO:0000259" key="18">
    <source>
        <dbReference type="PROSITE" id="PS51741"/>
    </source>
</evidence>
<feature type="region of interest" description="Disordered" evidence="16">
    <location>
        <begin position="483"/>
        <end position="529"/>
    </location>
</feature>
<feature type="non-terminal residue" evidence="20">
    <location>
        <position position="1"/>
    </location>
</feature>
<sequence>FLFFDSLQDQFDNLEKHTQWGIDVLEKYIKFVKERTEIELSYAKQLRNLSKKYQPKKNSKEEEEYRYTSTRAFLATLNEMNDYAGQHEVISENMTSLITGELTRYVQELKQERKSHFHDGRKAQQHIETCWKQLEASKRRFERDCKEADRAQQYFEKMDADINVTKADVEKARQQAQLRHQMAEDSKAEYSSTLQKFNSEQHEHYYTHIPNIFQKIQEMEERRIVRIGESMKTFAEVDRQVIPIIGKCLDEITKAAESVDHKNDSQMVIEAFKSGFEPPGDIDFEDFTQPMKRTVSESSLSNSRGDGKSEPKFGSKSKGKLWPFIKKNKLMSLLTSPHQPPPPPPASASPSAVPNGPQSPKQQKEPLSHRFNEFMTSKPKIHCFRSLKRGGAGPEDFSNLPPEQRRKKLQQKVDELNRDIQKELDQRDALTKMKDVYIKNPQMGDAASVDQRLAELGQNIEKLRLEVQKFEGWLAEVEGRLPARTEQPRRQSGVYEAQNPSGVNSCAQDRESPDGSYTEEQSQETEMKVPATDFDDEFDDEEPLPTIGTCKALYTFEGQNEGTISVAEGEMLYVIEEDKGDGWTRIRRNEDEEGYVPTSYVEVYLDKNAKGA</sequence>
<feature type="region of interest" description="Disordered" evidence="16">
    <location>
        <begin position="293"/>
        <end position="319"/>
    </location>
</feature>
<evidence type="ECO:0000313" key="21">
    <source>
        <dbReference type="Proteomes" id="UP000541605"/>
    </source>
</evidence>
<dbReference type="EMBL" id="VWYX01000132">
    <property type="protein sequence ID" value="NXD91562.1"/>
    <property type="molecule type" value="Genomic_DNA"/>
</dbReference>
<dbReference type="GO" id="GO:0005886">
    <property type="term" value="C:plasma membrane"/>
    <property type="evidence" value="ECO:0007669"/>
    <property type="project" value="UniProtKB-SubCell"/>
</dbReference>
<dbReference type="SUPFAM" id="SSF103657">
    <property type="entry name" value="BAR/IMD domain-like"/>
    <property type="match status" value="1"/>
</dbReference>
<evidence type="ECO:0000256" key="3">
    <source>
        <dbReference type="ARBA" id="ARBA00004544"/>
    </source>
</evidence>
<keyword evidence="12" id="KW-0206">Cytoskeleton</keyword>
<feature type="compositionally biased region" description="Polar residues" evidence="16">
    <location>
        <begin position="498"/>
        <end position="507"/>
    </location>
</feature>
<evidence type="ECO:0000256" key="13">
    <source>
        <dbReference type="PROSITE-ProRule" id="PRU00192"/>
    </source>
</evidence>
<keyword evidence="11" id="KW-0472">Membrane</keyword>
<evidence type="ECO:0000256" key="14">
    <source>
        <dbReference type="PROSITE-ProRule" id="PRU01077"/>
    </source>
</evidence>
<reference evidence="20 21" key="1">
    <citation type="submission" date="2019-09" db="EMBL/GenBank/DDBJ databases">
        <title>Bird 10,000 Genomes (B10K) Project - Family phase.</title>
        <authorList>
            <person name="Zhang G."/>
        </authorList>
    </citation>
    <scope>NUCLEOTIDE SEQUENCE [LARGE SCALE GENOMIC DNA]</scope>
    <source>
        <strain evidence="20">B10K-CU-031-19</strain>
        <tissue evidence="20">Muscle</tissue>
    </source>
</reference>
<feature type="coiled-coil region" evidence="15">
    <location>
        <begin position="155"/>
        <end position="186"/>
    </location>
</feature>
<keyword evidence="9 14" id="KW-0175">Coiled coil</keyword>
<dbReference type="Pfam" id="PF00018">
    <property type="entry name" value="SH3_1"/>
    <property type="match status" value="1"/>
</dbReference>
<keyword evidence="6" id="KW-1003">Cell membrane</keyword>
<dbReference type="Proteomes" id="UP000541605">
    <property type="component" value="Unassembled WGS sequence"/>
</dbReference>
<dbReference type="SMART" id="SM00326">
    <property type="entry name" value="SH3"/>
    <property type="match status" value="1"/>
</dbReference>
<feature type="domain" description="F-BAR" evidence="18">
    <location>
        <begin position="1"/>
        <end position="264"/>
    </location>
</feature>
<evidence type="ECO:0000256" key="4">
    <source>
        <dbReference type="ARBA" id="ARBA00009426"/>
    </source>
</evidence>
<feature type="compositionally biased region" description="Pro residues" evidence="16">
    <location>
        <begin position="338"/>
        <end position="347"/>
    </location>
</feature>
<evidence type="ECO:0000256" key="16">
    <source>
        <dbReference type="SAM" id="MobiDB-lite"/>
    </source>
</evidence>
<dbReference type="InterPro" id="IPR027267">
    <property type="entry name" value="AH/BAR_dom_sf"/>
</dbReference>
<evidence type="ECO:0000256" key="8">
    <source>
        <dbReference type="ARBA" id="ARBA00022583"/>
    </source>
</evidence>
<name>A0A7K8II04_9PASS</name>
<evidence type="ECO:0000256" key="15">
    <source>
        <dbReference type="SAM" id="Coils"/>
    </source>
</evidence>
<dbReference type="PROSITE" id="PS50002">
    <property type="entry name" value="SH3"/>
    <property type="match status" value="1"/>
</dbReference>
<dbReference type="Gene3D" id="6.10.140.470">
    <property type="match status" value="1"/>
</dbReference>
<dbReference type="InterPro" id="IPR035492">
    <property type="entry name" value="FNBP1_SH3"/>
</dbReference>
<comment type="subcellular location">
    <subcellularLocation>
        <location evidence="1">Cell membrane</location>
    </subcellularLocation>
    <subcellularLocation>
        <location evidence="3">Cytoplasm</location>
        <location evidence="3">Cell cortex</location>
    </subcellularLocation>
    <subcellularLocation>
        <location evidence="2">Cytoplasm</location>
        <location evidence="2">Cytoskeleton</location>
    </subcellularLocation>
</comment>
<dbReference type="PROSITE" id="PS51860">
    <property type="entry name" value="REM_1"/>
    <property type="match status" value="1"/>
</dbReference>
<evidence type="ECO:0000256" key="7">
    <source>
        <dbReference type="ARBA" id="ARBA00022490"/>
    </source>
</evidence>
<dbReference type="InterPro" id="IPR057870">
    <property type="entry name" value="HR1_TOCA"/>
</dbReference>
<dbReference type="InterPro" id="IPR036028">
    <property type="entry name" value="SH3-like_dom_sf"/>
</dbReference>
<keyword evidence="7" id="KW-0963">Cytoplasm</keyword>
<feature type="non-terminal residue" evidence="20">
    <location>
        <position position="612"/>
    </location>
</feature>
<dbReference type="CDD" id="cd12071">
    <property type="entry name" value="SH3_FBP17"/>
    <property type="match status" value="1"/>
</dbReference>
<evidence type="ECO:0000259" key="17">
    <source>
        <dbReference type="PROSITE" id="PS50002"/>
    </source>
</evidence>
<keyword evidence="5 13" id="KW-0728">SH3 domain</keyword>
<feature type="domain" description="REM-1" evidence="19">
    <location>
        <begin position="399"/>
        <end position="476"/>
    </location>
</feature>
<dbReference type="GO" id="GO:0006897">
    <property type="term" value="P:endocytosis"/>
    <property type="evidence" value="ECO:0007669"/>
    <property type="project" value="UniProtKB-KW"/>
</dbReference>
<evidence type="ECO:0000313" key="20">
    <source>
        <dbReference type="EMBL" id="NXD91562.1"/>
    </source>
</evidence>
<proteinExistence type="inferred from homology"/>
<dbReference type="PROSITE" id="PS51741">
    <property type="entry name" value="F_BAR"/>
    <property type="match status" value="1"/>
</dbReference>
<dbReference type="CDD" id="cd07676">
    <property type="entry name" value="F-BAR_FBP17"/>
    <property type="match status" value="1"/>
</dbReference>
<gene>
    <name evidence="20" type="primary">Fnbp1</name>
    <name evidence="20" type="ORF">CHAPAP_R07555</name>
</gene>
<evidence type="ECO:0000256" key="9">
    <source>
        <dbReference type="ARBA" id="ARBA00023054"/>
    </source>
</evidence>
<dbReference type="PANTHER" id="PTHR15735">
    <property type="entry name" value="FCH AND DOUBLE SH3 DOMAINS PROTEIN"/>
    <property type="match status" value="1"/>
</dbReference>
<dbReference type="FunFam" id="2.30.30.40:FF:000017">
    <property type="entry name" value="Formin-binding protein 1-like isoform 1"/>
    <property type="match status" value="1"/>
</dbReference>
<dbReference type="InterPro" id="IPR001060">
    <property type="entry name" value="FCH_dom"/>
</dbReference>
<feature type="region of interest" description="Disordered" evidence="16">
    <location>
        <begin position="386"/>
        <end position="411"/>
    </location>
</feature>
<protein>
    <submittedName>
        <fullName evidence="20">FNBP1 protein</fullName>
    </submittedName>
</protein>
<evidence type="ECO:0000256" key="12">
    <source>
        <dbReference type="ARBA" id="ARBA00023212"/>
    </source>
</evidence>
<dbReference type="PANTHER" id="PTHR15735:SF13">
    <property type="entry name" value="FORMIN-BINDING PROTEIN 1"/>
    <property type="match status" value="1"/>
</dbReference>
<dbReference type="InterPro" id="IPR037449">
    <property type="entry name" value="FNBP1_F-BAR"/>
</dbReference>
<dbReference type="GO" id="GO:0007165">
    <property type="term" value="P:signal transduction"/>
    <property type="evidence" value="ECO:0007669"/>
    <property type="project" value="InterPro"/>
</dbReference>
<evidence type="ECO:0000256" key="6">
    <source>
        <dbReference type="ARBA" id="ARBA00022475"/>
    </source>
</evidence>
<dbReference type="Pfam" id="PF25610">
    <property type="entry name" value="HR1_TOCA"/>
    <property type="match status" value="1"/>
</dbReference>
<feature type="region of interest" description="Disordered" evidence="16">
    <location>
        <begin position="333"/>
        <end position="366"/>
    </location>
</feature>
<dbReference type="SUPFAM" id="SSF50044">
    <property type="entry name" value="SH3-domain"/>
    <property type="match status" value="1"/>
</dbReference>
<comment type="similarity">
    <text evidence="4">Belongs to the FNBP1 family.</text>
</comment>
<dbReference type="Gene3D" id="1.20.1270.60">
    <property type="entry name" value="Arfaptin homology (AH) domain/BAR domain"/>
    <property type="match status" value="1"/>
</dbReference>
<dbReference type="GO" id="GO:0005938">
    <property type="term" value="C:cell cortex"/>
    <property type="evidence" value="ECO:0007669"/>
    <property type="project" value="UniProtKB-SubCell"/>
</dbReference>
<evidence type="ECO:0000259" key="19">
    <source>
        <dbReference type="PROSITE" id="PS51860"/>
    </source>
</evidence>
<evidence type="ECO:0000256" key="2">
    <source>
        <dbReference type="ARBA" id="ARBA00004245"/>
    </source>
</evidence>
<dbReference type="GO" id="GO:0008289">
    <property type="term" value="F:lipid binding"/>
    <property type="evidence" value="ECO:0007669"/>
    <property type="project" value="UniProtKB-KW"/>
</dbReference>
<dbReference type="CDD" id="cd11629">
    <property type="entry name" value="HR1_FBP17"/>
    <property type="match status" value="1"/>
</dbReference>
<dbReference type="GO" id="GO:0005856">
    <property type="term" value="C:cytoskeleton"/>
    <property type="evidence" value="ECO:0007669"/>
    <property type="project" value="UniProtKB-SubCell"/>
</dbReference>
<accession>A0A7K8II04</accession>
<comment type="caution">
    <text evidence="20">The sequence shown here is derived from an EMBL/GenBank/DDBJ whole genome shotgun (WGS) entry which is preliminary data.</text>
</comment>
<dbReference type="AlphaFoldDB" id="A0A7K8II04"/>
<dbReference type="InterPro" id="IPR031160">
    <property type="entry name" value="F_BAR_dom"/>
</dbReference>
<evidence type="ECO:0000256" key="1">
    <source>
        <dbReference type="ARBA" id="ARBA00004236"/>
    </source>
</evidence>
<dbReference type="Pfam" id="PF00611">
    <property type="entry name" value="FCH"/>
    <property type="match status" value="1"/>
</dbReference>
<evidence type="ECO:0000256" key="10">
    <source>
        <dbReference type="ARBA" id="ARBA00023121"/>
    </source>
</evidence>
<evidence type="ECO:0000256" key="11">
    <source>
        <dbReference type="ARBA" id="ARBA00023136"/>
    </source>
</evidence>
<keyword evidence="8" id="KW-0254">Endocytosis</keyword>
<dbReference type="FunFam" id="1.20.1270.60:FF:000002">
    <property type="entry name" value="Formin-binding protein 1-like isoform 1"/>
    <property type="match status" value="1"/>
</dbReference>